<sequence>MLLREMKWWPKKKETGDFLDEPYCKSCRSSERFCKREGYNQALDELGSKKVELNI</sequence>
<dbReference type="AlphaFoldDB" id="A0A0F9PS25"/>
<proteinExistence type="predicted"/>
<protein>
    <submittedName>
        <fullName evidence="1">Uncharacterized protein</fullName>
    </submittedName>
</protein>
<organism evidence="1">
    <name type="scientific">marine sediment metagenome</name>
    <dbReference type="NCBI Taxonomy" id="412755"/>
    <lineage>
        <taxon>unclassified sequences</taxon>
        <taxon>metagenomes</taxon>
        <taxon>ecological metagenomes</taxon>
    </lineage>
</organism>
<gene>
    <name evidence="1" type="ORF">LCGC14_1183180</name>
</gene>
<evidence type="ECO:0000313" key="1">
    <source>
        <dbReference type="EMBL" id="KKM95947.1"/>
    </source>
</evidence>
<comment type="caution">
    <text evidence="1">The sequence shown here is derived from an EMBL/GenBank/DDBJ whole genome shotgun (WGS) entry which is preliminary data.</text>
</comment>
<dbReference type="EMBL" id="LAZR01005945">
    <property type="protein sequence ID" value="KKM95947.1"/>
    <property type="molecule type" value="Genomic_DNA"/>
</dbReference>
<name>A0A0F9PS25_9ZZZZ</name>
<reference evidence="1" key="1">
    <citation type="journal article" date="2015" name="Nature">
        <title>Complex archaea that bridge the gap between prokaryotes and eukaryotes.</title>
        <authorList>
            <person name="Spang A."/>
            <person name="Saw J.H."/>
            <person name="Jorgensen S.L."/>
            <person name="Zaremba-Niedzwiedzka K."/>
            <person name="Martijn J."/>
            <person name="Lind A.E."/>
            <person name="van Eijk R."/>
            <person name="Schleper C."/>
            <person name="Guy L."/>
            <person name="Ettema T.J."/>
        </authorList>
    </citation>
    <scope>NUCLEOTIDE SEQUENCE</scope>
</reference>
<accession>A0A0F9PS25</accession>